<dbReference type="EMBL" id="MU273542">
    <property type="protein sequence ID" value="KAI0032563.1"/>
    <property type="molecule type" value="Genomic_DNA"/>
</dbReference>
<evidence type="ECO:0000313" key="2">
    <source>
        <dbReference type="Proteomes" id="UP000814128"/>
    </source>
</evidence>
<name>A0ACB8QL75_9AGAM</name>
<reference evidence="1" key="1">
    <citation type="submission" date="2021-02" db="EMBL/GenBank/DDBJ databases">
        <authorList>
            <consortium name="DOE Joint Genome Institute"/>
            <person name="Ahrendt S."/>
            <person name="Looney B.P."/>
            <person name="Miyauchi S."/>
            <person name="Morin E."/>
            <person name="Drula E."/>
            <person name="Courty P.E."/>
            <person name="Chicoki N."/>
            <person name="Fauchery L."/>
            <person name="Kohler A."/>
            <person name="Kuo A."/>
            <person name="Labutti K."/>
            <person name="Pangilinan J."/>
            <person name="Lipzen A."/>
            <person name="Riley R."/>
            <person name="Andreopoulos W."/>
            <person name="He G."/>
            <person name="Johnson J."/>
            <person name="Barry K.W."/>
            <person name="Grigoriev I.V."/>
            <person name="Nagy L."/>
            <person name="Hibbett D."/>
            <person name="Henrissat B."/>
            <person name="Matheny P.B."/>
            <person name="Labbe J."/>
            <person name="Martin F."/>
        </authorList>
    </citation>
    <scope>NUCLEOTIDE SEQUENCE</scope>
    <source>
        <strain evidence="1">EC-137</strain>
    </source>
</reference>
<proteinExistence type="predicted"/>
<sequence length="212" mass="23587">MASNAPAIFTVTSAVSLTGVAVAGAVGYFASRALLPKHIRWQDKYAFIWLTFDGIIHLTLEASFLYYSTFGRTVNTGTGPMAQVWREYAAADFRWGVADPTVVALEILTVFGAGPMALYIAYQIAADDPARHYWIVVISTAELYGGWMTFCPEWLTGSPNLETSNFLYLWVYLFFMNVIWVIIPLGLMYDSYGFIATAVRKTQAQDATKKAQ</sequence>
<accession>A0ACB8QL75</accession>
<gene>
    <name evidence="1" type="ORF">K488DRAFT_49584</name>
</gene>
<evidence type="ECO:0000313" key="1">
    <source>
        <dbReference type="EMBL" id="KAI0032563.1"/>
    </source>
</evidence>
<dbReference type="Proteomes" id="UP000814128">
    <property type="component" value="Unassembled WGS sequence"/>
</dbReference>
<reference evidence="1" key="2">
    <citation type="journal article" date="2022" name="New Phytol.">
        <title>Evolutionary transition to the ectomycorrhizal habit in the genomes of a hyperdiverse lineage of mushroom-forming fungi.</title>
        <authorList>
            <person name="Looney B."/>
            <person name="Miyauchi S."/>
            <person name="Morin E."/>
            <person name="Drula E."/>
            <person name="Courty P.E."/>
            <person name="Kohler A."/>
            <person name="Kuo A."/>
            <person name="LaButti K."/>
            <person name="Pangilinan J."/>
            <person name="Lipzen A."/>
            <person name="Riley R."/>
            <person name="Andreopoulos W."/>
            <person name="He G."/>
            <person name="Johnson J."/>
            <person name="Nolan M."/>
            <person name="Tritt A."/>
            <person name="Barry K.W."/>
            <person name="Grigoriev I.V."/>
            <person name="Nagy L.G."/>
            <person name="Hibbett D."/>
            <person name="Henrissat B."/>
            <person name="Matheny P.B."/>
            <person name="Labbe J."/>
            <person name="Martin F.M."/>
        </authorList>
    </citation>
    <scope>NUCLEOTIDE SEQUENCE</scope>
    <source>
        <strain evidence="1">EC-137</strain>
    </source>
</reference>
<protein>
    <submittedName>
        <fullName evidence="1">Emopamil-binding protein</fullName>
    </submittedName>
</protein>
<comment type="caution">
    <text evidence="1">The sequence shown here is derived from an EMBL/GenBank/DDBJ whole genome shotgun (WGS) entry which is preliminary data.</text>
</comment>
<organism evidence="1 2">
    <name type="scientific">Vararia minispora EC-137</name>
    <dbReference type="NCBI Taxonomy" id="1314806"/>
    <lineage>
        <taxon>Eukaryota</taxon>
        <taxon>Fungi</taxon>
        <taxon>Dikarya</taxon>
        <taxon>Basidiomycota</taxon>
        <taxon>Agaricomycotina</taxon>
        <taxon>Agaricomycetes</taxon>
        <taxon>Russulales</taxon>
        <taxon>Lachnocladiaceae</taxon>
        <taxon>Vararia</taxon>
    </lineage>
</organism>
<keyword evidence="2" id="KW-1185">Reference proteome</keyword>